<dbReference type="Pfam" id="PF01425">
    <property type="entry name" value="Amidase"/>
    <property type="match status" value="1"/>
</dbReference>
<dbReference type="AlphaFoldDB" id="A0A232LMT6"/>
<feature type="binding site" evidence="4">
    <location>
        <position position="199"/>
    </location>
    <ligand>
        <name>substrate</name>
    </ligand>
</feature>
<dbReference type="PANTHER" id="PTHR46072">
    <property type="entry name" value="AMIDASE-RELATED-RELATED"/>
    <property type="match status" value="1"/>
</dbReference>
<dbReference type="InterPro" id="IPR023631">
    <property type="entry name" value="Amidase_dom"/>
</dbReference>
<feature type="active site" description="Charge relay system" evidence="3">
    <location>
        <position position="199"/>
    </location>
</feature>
<gene>
    <name evidence="6" type="ORF">Egran_06759</name>
</gene>
<evidence type="ECO:0000256" key="1">
    <source>
        <dbReference type="ARBA" id="ARBA00009199"/>
    </source>
</evidence>
<dbReference type="SUPFAM" id="SSF75304">
    <property type="entry name" value="Amidase signature (AS) enzymes"/>
    <property type="match status" value="1"/>
</dbReference>
<dbReference type="PIRSF" id="PIRSF001221">
    <property type="entry name" value="Amidase_fungi"/>
    <property type="match status" value="1"/>
</dbReference>
<feature type="binding site" evidence="4">
    <location>
        <position position="173"/>
    </location>
    <ligand>
        <name>substrate</name>
    </ligand>
</feature>
<name>A0A232LMT6_9EURO</name>
<evidence type="ECO:0000256" key="4">
    <source>
        <dbReference type="PIRSR" id="PIRSR001221-2"/>
    </source>
</evidence>
<dbReference type="OrthoDB" id="6428749at2759"/>
<accession>A0A232LMT6</accession>
<dbReference type="Gene3D" id="3.90.1300.10">
    <property type="entry name" value="Amidase signature (AS) domain"/>
    <property type="match status" value="1"/>
</dbReference>
<dbReference type="GO" id="GO:0016787">
    <property type="term" value="F:hydrolase activity"/>
    <property type="evidence" value="ECO:0007669"/>
    <property type="project" value="UniProtKB-KW"/>
</dbReference>
<protein>
    <recommendedName>
        <fullName evidence="5">Amidase domain-containing protein</fullName>
    </recommendedName>
</protein>
<evidence type="ECO:0000256" key="2">
    <source>
        <dbReference type="ARBA" id="ARBA00022801"/>
    </source>
</evidence>
<sequence length="586" mass="64368">MKIPLQQTWQKKAEAKVAETKSKIPDEWTLQKHDLEAAKRQRQLSGPFIERFLNDGELEITGNDSVPLLSKIKSGQYTALQVTTAFCKRAAIAHQINNCLHEIMFDQAIERAKELDGYFGEHKSILGPLHGLPISLKDQFHVKGVDTTMGYIGWIDTYEGHTDPSKTSLPQTLLLGETVNNLIGRTLNPVNQLLSCGGSSGGAVVLSLIHSQVSNGRIPGEGALNALRGSTLGVGTDIGGSVRIPAAFCGIYSVKPTHNRFSYRGAANTNPGQNTYASSVGFLSNSIDALQLVMKSVLSTQPWLRDPEVVPIPWRQTLVDSTLSRASADGSSNYNTPLKLGIYWTNGVVGPHPPINRGLRAVVDTLRKAGHKMVDWNPPSQSTAKRLAFLKADGAHDIHAQLNLSGEPLIPELVKSFQLKDPMDLLQYQDLTLEGRDYSAAYSDYWNATADDKACQYQYPPALYELLLTRFELQDQIVDAVIMPVAPHAAVIPGKYYHTAYTEAINLMDYSAAVIPVTKADKNVDTFNSDYKPLNEIDRKNWEAYDPDVYDGAPIGVQLVARKYEEEKVWAIAKIVSAALETAGVV</sequence>
<comment type="caution">
    <text evidence="6">The sequence shown here is derived from an EMBL/GenBank/DDBJ whole genome shotgun (WGS) entry which is preliminary data.</text>
</comment>
<evidence type="ECO:0000313" key="7">
    <source>
        <dbReference type="Proteomes" id="UP000243515"/>
    </source>
</evidence>
<keyword evidence="7" id="KW-1185">Reference proteome</keyword>
<keyword evidence="2" id="KW-0378">Hydrolase</keyword>
<reference evidence="6 7" key="1">
    <citation type="journal article" date="2015" name="Environ. Microbiol.">
        <title>Metagenome sequence of Elaphomyces granulatus from sporocarp tissue reveals Ascomycota ectomycorrhizal fingerprints of genome expansion and a Proteobacteria-rich microbiome.</title>
        <authorList>
            <person name="Quandt C.A."/>
            <person name="Kohler A."/>
            <person name="Hesse C.N."/>
            <person name="Sharpton T.J."/>
            <person name="Martin F."/>
            <person name="Spatafora J.W."/>
        </authorList>
    </citation>
    <scope>NUCLEOTIDE SEQUENCE [LARGE SCALE GENOMIC DNA]</scope>
    <source>
        <strain evidence="6 7">OSC145934</strain>
    </source>
</reference>
<feature type="active site" description="Charge relay system" evidence="3">
    <location>
        <position position="137"/>
    </location>
</feature>
<feature type="binding site" evidence="4">
    <location>
        <begin position="238"/>
        <end position="241"/>
    </location>
    <ligand>
        <name>substrate</name>
    </ligand>
</feature>
<dbReference type="PANTHER" id="PTHR46072:SF8">
    <property type="entry name" value="AMIDASE DOMAIN-CONTAINING PROTEIN"/>
    <property type="match status" value="1"/>
</dbReference>
<comment type="similarity">
    <text evidence="1">Belongs to the amidase family.</text>
</comment>
<dbReference type="InterPro" id="IPR036928">
    <property type="entry name" value="AS_sf"/>
</dbReference>
<proteinExistence type="inferred from homology"/>
<feature type="domain" description="Amidase" evidence="5">
    <location>
        <begin position="82"/>
        <end position="569"/>
    </location>
</feature>
<evidence type="ECO:0000256" key="3">
    <source>
        <dbReference type="PIRSR" id="PIRSR001221-1"/>
    </source>
</evidence>
<feature type="active site" description="Acyl-ester intermediate" evidence="3">
    <location>
        <position position="241"/>
    </location>
</feature>
<organism evidence="6 7">
    <name type="scientific">Elaphomyces granulatus</name>
    <dbReference type="NCBI Taxonomy" id="519963"/>
    <lineage>
        <taxon>Eukaryota</taxon>
        <taxon>Fungi</taxon>
        <taxon>Dikarya</taxon>
        <taxon>Ascomycota</taxon>
        <taxon>Pezizomycotina</taxon>
        <taxon>Eurotiomycetes</taxon>
        <taxon>Eurotiomycetidae</taxon>
        <taxon>Eurotiales</taxon>
        <taxon>Elaphomycetaceae</taxon>
        <taxon>Elaphomyces</taxon>
    </lineage>
</organism>
<dbReference type="EMBL" id="NPHW01006922">
    <property type="protein sequence ID" value="OXV05473.1"/>
    <property type="molecule type" value="Genomic_DNA"/>
</dbReference>
<evidence type="ECO:0000259" key="5">
    <source>
        <dbReference type="Pfam" id="PF01425"/>
    </source>
</evidence>
<evidence type="ECO:0000313" key="6">
    <source>
        <dbReference type="EMBL" id="OXV05473.1"/>
    </source>
</evidence>
<dbReference type="Proteomes" id="UP000243515">
    <property type="component" value="Unassembled WGS sequence"/>
</dbReference>